<keyword evidence="4" id="KW-1185">Reference proteome</keyword>
<protein>
    <recommendedName>
        <fullName evidence="2">U1-type domain-containing protein</fullName>
    </recommendedName>
</protein>
<dbReference type="AlphaFoldDB" id="A0AAF0ZVB2"/>
<sequence>MFQIAMVLEDPSPDQISGSTQLIIPPVGLMEPGSLNRSSNVVEAIRNEIDKECIRKEIIAEEVARKQMLELEVRRELMMEREIAMFGGDRFASFFKNQADSVLFKEKMGMGVSAVSRHDMDHFSEVPFCHRAVEPIISTVNQSPKVGILQVQPPGVGGLLLAKPDTIFSGPKRKAITLIEAVADKPSLSSAPVKIVTEWSCALCQIFTTNKDCLNIHFQGKKHKRKEAAFREHKDDRNYRIGFFSKKPKLMQLVERPCDDLISGKKSEKESSSPNDNDPPSLLIDDSANDLRKNTAHEKQNNGEFKFWCDTCKIGTFSEKVMETHKVAKKHDRHLQQLFGKDKDAEE</sequence>
<evidence type="ECO:0000256" key="1">
    <source>
        <dbReference type="SAM" id="MobiDB-lite"/>
    </source>
</evidence>
<feature type="region of interest" description="Disordered" evidence="1">
    <location>
        <begin position="263"/>
        <end position="286"/>
    </location>
</feature>
<dbReference type="InterPro" id="IPR003604">
    <property type="entry name" value="Matrin/U1-like-C_Znf_C2H2"/>
</dbReference>
<evidence type="ECO:0000313" key="4">
    <source>
        <dbReference type="Proteomes" id="UP001234989"/>
    </source>
</evidence>
<accession>A0AAF0ZVB2</accession>
<proteinExistence type="predicted"/>
<organism evidence="3 4">
    <name type="scientific">Solanum verrucosum</name>
    <dbReference type="NCBI Taxonomy" id="315347"/>
    <lineage>
        <taxon>Eukaryota</taxon>
        <taxon>Viridiplantae</taxon>
        <taxon>Streptophyta</taxon>
        <taxon>Embryophyta</taxon>
        <taxon>Tracheophyta</taxon>
        <taxon>Spermatophyta</taxon>
        <taxon>Magnoliopsida</taxon>
        <taxon>eudicotyledons</taxon>
        <taxon>Gunneridae</taxon>
        <taxon>Pentapetalae</taxon>
        <taxon>asterids</taxon>
        <taxon>lamiids</taxon>
        <taxon>Solanales</taxon>
        <taxon>Solanaceae</taxon>
        <taxon>Solanoideae</taxon>
        <taxon>Solaneae</taxon>
        <taxon>Solanum</taxon>
    </lineage>
</organism>
<dbReference type="SMART" id="SM00451">
    <property type="entry name" value="ZnF_U1"/>
    <property type="match status" value="2"/>
</dbReference>
<name>A0AAF0ZVB2_SOLVR</name>
<dbReference type="GO" id="GO:0008270">
    <property type="term" value="F:zinc ion binding"/>
    <property type="evidence" value="ECO:0007669"/>
    <property type="project" value="InterPro"/>
</dbReference>
<dbReference type="Gene3D" id="3.30.160.60">
    <property type="entry name" value="Classic Zinc Finger"/>
    <property type="match status" value="2"/>
</dbReference>
<reference evidence="3" key="1">
    <citation type="submission" date="2023-08" db="EMBL/GenBank/DDBJ databases">
        <title>A de novo genome assembly of Solanum verrucosum Schlechtendal, a Mexican diploid species geographically isolated from the other diploid A-genome species in potato relatives.</title>
        <authorList>
            <person name="Hosaka K."/>
        </authorList>
    </citation>
    <scope>NUCLEOTIDE SEQUENCE</scope>
    <source>
        <tissue evidence="3">Young leaves</tissue>
    </source>
</reference>
<dbReference type="GO" id="GO:0003676">
    <property type="term" value="F:nucleic acid binding"/>
    <property type="evidence" value="ECO:0007669"/>
    <property type="project" value="InterPro"/>
</dbReference>
<dbReference type="SUPFAM" id="SSF57667">
    <property type="entry name" value="beta-beta-alpha zinc fingers"/>
    <property type="match status" value="2"/>
</dbReference>
<dbReference type="InterPro" id="IPR036236">
    <property type="entry name" value="Znf_C2H2_sf"/>
</dbReference>
<dbReference type="PANTHER" id="PTHR47487:SF14">
    <property type="entry name" value="U1-TYPE DOMAIN-CONTAINING PROTEIN"/>
    <property type="match status" value="1"/>
</dbReference>
<feature type="compositionally biased region" description="Low complexity" evidence="1">
    <location>
        <begin position="272"/>
        <end position="281"/>
    </location>
</feature>
<dbReference type="PANTHER" id="PTHR47487">
    <property type="entry name" value="OS06G0651300 PROTEIN-RELATED"/>
    <property type="match status" value="1"/>
</dbReference>
<feature type="domain" description="U1-type" evidence="2">
    <location>
        <begin position="196"/>
        <end position="230"/>
    </location>
</feature>
<dbReference type="Proteomes" id="UP001234989">
    <property type="component" value="Chromosome 10"/>
</dbReference>
<evidence type="ECO:0000313" key="3">
    <source>
        <dbReference type="EMBL" id="WMV51093.1"/>
    </source>
</evidence>
<evidence type="ECO:0000259" key="2">
    <source>
        <dbReference type="SMART" id="SM00451"/>
    </source>
</evidence>
<dbReference type="EMBL" id="CP133621">
    <property type="protein sequence ID" value="WMV51093.1"/>
    <property type="molecule type" value="Genomic_DNA"/>
</dbReference>
<gene>
    <name evidence="3" type="ORF">MTR67_044478</name>
</gene>
<dbReference type="Pfam" id="PF12874">
    <property type="entry name" value="zf-met"/>
    <property type="match status" value="2"/>
</dbReference>
<dbReference type="InterPro" id="IPR013087">
    <property type="entry name" value="Znf_C2H2_type"/>
</dbReference>
<feature type="domain" description="U1-type" evidence="2">
    <location>
        <begin position="304"/>
        <end position="338"/>
    </location>
</feature>